<dbReference type="InterPro" id="IPR002575">
    <property type="entry name" value="Aminoglycoside_PTrfase"/>
</dbReference>
<gene>
    <name evidence="2" type="ORF">E1261_43710</name>
</gene>
<dbReference type="InterPro" id="IPR051678">
    <property type="entry name" value="AGP_Transferase"/>
</dbReference>
<dbReference type="InterPro" id="IPR011009">
    <property type="entry name" value="Kinase-like_dom_sf"/>
</dbReference>
<evidence type="ECO:0000313" key="2">
    <source>
        <dbReference type="EMBL" id="TDC14290.1"/>
    </source>
</evidence>
<dbReference type="Proteomes" id="UP000295075">
    <property type="component" value="Unassembled WGS sequence"/>
</dbReference>
<dbReference type="AlphaFoldDB" id="A0A4R4P115"/>
<evidence type="ECO:0000313" key="3">
    <source>
        <dbReference type="Proteomes" id="UP000295075"/>
    </source>
</evidence>
<accession>A0A4R4P115</accession>
<feature type="non-terminal residue" evidence="2">
    <location>
        <position position="252"/>
    </location>
</feature>
<keyword evidence="3" id="KW-1185">Reference proteome</keyword>
<reference evidence="2 3" key="1">
    <citation type="submission" date="2019-03" db="EMBL/GenBank/DDBJ databases">
        <title>Draft genome sequences of novel Actinobacteria.</title>
        <authorList>
            <person name="Sahin N."/>
            <person name="Ay H."/>
            <person name="Saygin H."/>
        </authorList>
    </citation>
    <scope>NUCLEOTIDE SEQUENCE [LARGE SCALE GENOMIC DNA]</scope>
    <source>
        <strain evidence="2 3">JCM 30547</strain>
    </source>
</reference>
<dbReference type="Pfam" id="PF01636">
    <property type="entry name" value="APH"/>
    <property type="match status" value="1"/>
</dbReference>
<organism evidence="2 3">
    <name type="scientific">Kribbella albertanoniae</name>
    <dbReference type="NCBI Taxonomy" id="1266829"/>
    <lineage>
        <taxon>Bacteria</taxon>
        <taxon>Bacillati</taxon>
        <taxon>Actinomycetota</taxon>
        <taxon>Actinomycetes</taxon>
        <taxon>Propionibacteriales</taxon>
        <taxon>Kribbellaceae</taxon>
        <taxon>Kribbella</taxon>
    </lineage>
</organism>
<protein>
    <submittedName>
        <fullName evidence="2">Aminoglycoside phosphotransferase family protein</fullName>
    </submittedName>
</protein>
<name>A0A4R4P115_9ACTN</name>
<comment type="caution">
    <text evidence="2">The sequence shown here is derived from an EMBL/GenBank/DDBJ whole genome shotgun (WGS) entry which is preliminary data.</text>
</comment>
<keyword evidence="2" id="KW-0808">Transferase</keyword>
<dbReference type="OrthoDB" id="3806873at2"/>
<sequence length="252" mass="26988">MTGVDLSPAHHRAVAVAAQALGREFVALEPQRTWGPTVVVKLITRDGLTAFIKAGANQNVHTEAAVIHRAQTAGVRVVDVLATGTDDQLPGGRWMITRAADGQTLEDSGLAAPTIPRTLADLAEQYTRLHETTLPGRGQIAPDGSRATLDSWSQWQQQVLEEALVKLTQRNDVTATFAERARRLSHQFAANLDHAPAALLHADLGDREIYVDPSNGRVTALVDWGSALVGDPLYDLARLVGGGPADDPRPAQ</sequence>
<dbReference type="GO" id="GO:0016740">
    <property type="term" value="F:transferase activity"/>
    <property type="evidence" value="ECO:0007669"/>
    <property type="project" value="UniProtKB-KW"/>
</dbReference>
<dbReference type="PANTHER" id="PTHR21310:SF15">
    <property type="entry name" value="AMINOGLYCOSIDE PHOSPHOTRANSFERASE DOMAIN-CONTAINING PROTEIN"/>
    <property type="match status" value="1"/>
</dbReference>
<evidence type="ECO:0000259" key="1">
    <source>
        <dbReference type="Pfam" id="PF01636"/>
    </source>
</evidence>
<dbReference type="PANTHER" id="PTHR21310">
    <property type="entry name" value="AMINOGLYCOSIDE PHOSPHOTRANSFERASE-RELATED-RELATED"/>
    <property type="match status" value="1"/>
</dbReference>
<dbReference type="EMBL" id="SMKA01000443">
    <property type="protein sequence ID" value="TDC14290.1"/>
    <property type="molecule type" value="Genomic_DNA"/>
</dbReference>
<dbReference type="Gene3D" id="3.90.1200.10">
    <property type="match status" value="1"/>
</dbReference>
<dbReference type="SUPFAM" id="SSF56112">
    <property type="entry name" value="Protein kinase-like (PK-like)"/>
    <property type="match status" value="1"/>
</dbReference>
<feature type="domain" description="Aminoglycoside phosphotransferase" evidence="1">
    <location>
        <begin position="56"/>
        <end position="250"/>
    </location>
</feature>
<proteinExistence type="predicted"/>